<dbReference type="Proteomes" id="UP001314205">
    <property type="component" value="Unassembled WGS sequence"/>
</dbReference>
<dbReference type="SUPFAM" id="SSF53474">
    <property type="entry name" value="alpha/beta-Hydrolases"/>
    <property type="match status" value="1"/>
</dbReference>
<evidence type="ECO:0000256" key="3">
    <source>
        <dbReference type="ARBA" id="ARBA00022670"/>
    </source>
</evidence>
<dbReference type="InterPro" id="IPR029058">
    <property type="entry name" value="AB_hydrolase_fold"/>
</dbReference>
<dbReference type="PANTHER" id="PTHR11802:SF3">
    <property type="entry name" value="RETINOID-INDUCIBLE SERINE CARBOXYPEPTIDASE"/>
    <property type="match status" value="1"/>
</dbReference>
<gene>
    <name evidence="8" type="ORF">PARMNEM_LOCUS19872</name>
</gene>
<keyword evidence="7" id="KW-0812">Transmembrane</keyword>
<evidence type="ECO:0000256" key="4">
    <source>
        <dbReference type="ARBA" id="ARBA00022729"/>
    </source>
</evidence>
<sequence>MKKSTVIVISTVAVLFIAAGVGVLVWWLLQSRDLFEIIQLEGDGFRDVKHTAAFTRIRGVGDMFWLFYPTVVSIPTSRPIIIWLDGITGVPPSFLVNFGMFGPLDVNLNKREDSWVDDYNLLFVDAPVGTGFSRAEDNTTISGDINDTAENLLYTIESFYKIHEDYANTPLYIFGQGHGAQLAVALGIRVAETQSFSSNLKGVVIGNGIISPALALTQLGFYLEELGYIDENGRNAINEFSTSINNYTNDEQFERAFDLFSSLESFVNEYAGAIAVNLNHMIDKLSRNSSRDSFGLNKYLRDTVHTSNTDLYKFMDEMIAPVLGISDNVKYEEQRDAATQAFRTYFMRPAVDKIEHLLQNTNITVTIYNGNLDAVSNTPGTLLWVENLQWPGQDSFLNSSRSTLIVNSRVEGYIRQSARFQFYWINAAGQSVPLDSPIAMRRVLQSITSN</sequence>
<proteinExistence type="inferred from homology"/>
<evidence type="ECO:0000256" key="7">
    <source>
        <dbReference type="SAM" id="Phobius"/>
    </source>
</evidence>
<keyword evidence="9" id="KW-1185">Reference proteome</keyword>
<comment type="similarity">
    <text evidence="1">Belongs to the peptidase S10 family.</text>
</comment>
<keyword evidence="7" id="KW-0472">Membrane</keyword>
<dbReference type="GO" id="GO:0004185">
    <property type="term" value="F:serine-type carboxypeptidase activity"/>
    <property type="evidence" value="ECO:0007669"/>
    <property type="project" value="InterPro"/>
</dbReference>
<keyword evidence="6" id="KW-0325">Glycoprotein</keyword>
<name>A0AAV1M0F4_9NEOP</name>
<evidence type="ECO:0000256" key="6">
    <source>
        <dbReference type="ARBA" id="ARBA00023180"/>
    </source>
</evidence>
<keyword evidence="5" id="KW-0378">Hydrolase</keyword>
<keyword evidence="7" id="KW-1133">Transmembrane helix</keyword>
<reference evidence="8 9" key="1">
    <citation type="submission" date="2023-11" db="EMBL/GenBank/DDBJ databases">
        <authorList>
            <person name="Hedman E."/>
            <person name="Englund M."/>
            <person name="Stromberg M."/>
            <person name="Nyberg Akerstrom W."/>
            <person name="Nylinder S."/>
            <person name="Jareborg N."/>
            <person name="Kallberg Y."/>
            <person name="Kronander E."/>
        </authorList>
    </citation>
    <scope>NUCLEOTIDE SEQUENCE [LARGE SCALE GENOMIC DNA]</scope>
</reference>
<feature type="transmembrane region" description="Helical" evidence="7">
    <location>
        <begin position="7"/>
        <end position="29"/>
    </location>
</feature>
<dbReference type="InterPro" id="IPR001563">
    <property type="entry name" value="Peptidase_S10"/>
</dbReference>
<accession>A0AAV1M0F4</accession>
<dbReference type="Pfam" id="PF00450">
    <property type="entry name" value="Peptidase_S10"/>
    <property type="match status" value="1"/>
</dbReference>
<evidence type="ECO:0000313" key="9">
    <source>
        <dbReference type="Proteomes" id="UP001314205"/>
    </source>
</evidence>
<keyword evidence="3" id="KW-0645">Protease</keyword>
<dbReference type="GO" id="GO:0006508">
    <property type="term" value="P:proteolysis"/>
    <property type="evidence" value="ECO:0007669"/>
    <property type="project" value="UniProtKB-KW"/>
</dbReference>
<evidence type="ECO:0008006" key="10">
    <source>
        <dbReference type="Google" id="ProtNLM"/>
    </source>
</evidence>
<evidence type="ECO:0000256" key="5">
    <source>
        <dbReference type="ARBA" id="ARBA00022801"/>
    </source>
</evidence>
<evidence type="ECO:0000313" key="8">
    <source>
        <dbReference type="EMBL" id="CAK1601205.1"/>
    </source>
</evidence>
<evidence type="ECO:0000256" key="1">
    <source>
        <dbReference type="ARBA" id="ARBA00009431"/>
    </source>
</evidence>
<keyword evidence="4" id="KW-0732">Signal</keyword>
<dbReference type="PANTHER" id="PTHR11802">
    <property type="entry name" value="SERINE PROTEASE FAMILY S10 SERINE CARBOXYPEPTIDASE"/>
    <property type="match status" value="1"/>
</dbReference>
<dbReference type="EMBL" id="CAVLGL010000126">
    <property type="protein sequence ID" value="CAK1601205.1"/>
    <property type="molecule type" value="Genomic_DNA"/>
</dbReference>
<protein>
    <recommendedName>
        <fullName evidence="10">Serine carboxypeptidase-like 51</fullName>
    </recommendedName>
</protein>
<comment type="caution">
    <text evidence="8">The sequence shown here is derived from an EMBL/GenBank/DDBJ whole genome shotgun (WGS) entry which is preliminary data.</text>
</comment>
<dbReference type="PRINTS" id="PR00724">
    <property type="entry name" value="CRBOXYPTASEC"/>
</dbReference>
<dbReference type="AlphaFoldDB" id="A0AAV1M0F4"/>
<keyword evidence="2" id="KW-0121">Carboxypeptidase</keyword>
<organism evidence="8 9">
    <name type="scientific">Parnassius mnemosyne</name>
    <name type="common">clouded apollo</name>
    <dbReference type="NCBI Taxonomy" id="213953"/>
    <lineage>
        <taxon>Eukaryota</taxon>
        <taxon>Metazoa</taxon>
        <taxon>Ecdysozoa</taxon>
        <taxon>Arthropoda</taxon>
        <taxon>Hexapoda</taxon>
        <taxon>Insecta</taxon>
        <taxon>Pterygota</taxon>
        <taxon>Neoptera</taxon>
        <taxon>Endopterygota</taxon>
        <taxon>Lepidoptera</taxon>
        <taxon>Glossata</taxon>
        <taxon>Ditrysia</taxon>
        <taxon>Papilionoidea</taxon>
        <taxon>Papilionidae</taxon>
        <taxon>Parnassiinae</taxon>
        <taxon>Parnassini</taxon>
        <taxon>Parnassius</taxon>
        <taxon>Driopa</taxon>
    </lineage>
</organism>
<dbReference type="Gene3D" id="3.40.50.1820">
    <property type="entry name" value="alpha/beta hydrolase"/>
    <property type="match status" value="1"/>
</dbReference>
<evidence type="ECO:0000256" key="2">
    <source>
        <dbReference type="ARBA" id="ARBA00022645"/>
    </source>
</evidence>